<dbReference type="PANTHER" id="PTHR46127:SF1">
    <property type="entry name" value="CILIA- AND FLAGELLA-ASSOCIATED PROTEIN 65"/>
    <property type="match status" value="1"/>
</dbReference>
<dbReference type="SUPFAM" id="SSF49354">
    <property type="entry name" value="PapD-like"/>
    <property type="match status" value="2"/>
</dbReference>
<dbReference type="Pfam" id="PF24816">
    <property type="entry name" value="Ig_CFAP65__9th"/>
    <property type="match status" value="1"/>
</dbReference>
<dbReference type="GO" id="GO:0031514">
    <property type="term" value="C:motile cilium"/>
    <property type="evidence" value="ECO:0007669"/>
    <property type="project" value="UniProtKB-SubCell"/>
</dbReference>
<dbReference type="InterPro" id="IPR031549">
    <property type="entry name" value="ASH"/>
</dbReference>
<dbReference type="InParanoid" id="A0A078B5S8"/>
<dbReference type="InterPro" id="IPR052614">
    <property type="entry name" value="CFAP65"/>
</dbReference>
<dbReference type="Pfam" id="PF25249">
    <property type="entry name" value="Ig_CFAP65_7th"/>
    <property type="match status" value="1"/>
</dbReference>
<dbReference type="Proteomes" id="UP000039865">
    <property type="component" value="Unassembled WGS sequence"/>
</dbReference>
<keyword evidence="9" id="KW-1185">Reference proteome</keyword>
<organism evidence="8 9">
    <name type="scientific">Stylonychia lemnae</name>
    <name type="common">Ciliate</name>
    <dbReference type="NCBI Taxonomy" id="5949"/>
    <lineage>
        <taxon>Eukaryota</taxon>
        <taxon>Sar</taxon>
        <taxon>Alveolata</taxon>
        <taxon>Ciliophora</taxon>
        <taxon>Intramacronucleata</taxon>
        <taxon>Spirotrichea</taxon>
        <taxon>Stichotrichia</taxon>
        <taxon>Sporadotrichida</taxon>
        <taxon>Oxytrichidae</taxon>
        <taxon>Stylonychinae</taxon>
        <taxon>Stylonychia</taxon>
    </lineage>
</organism>
<dbReference type="Pfam" id="PF22544">
    <property type="entry name" value="HYDIN_VesB_CFA65-like_Ig"/>
    <property type="match status" value="1"/>
</dbReference>
<evidence type="ECO:0000313" key="9">
    <source>
        <dbReference type="Proteomes" id="UP000039865"/>
    </source>
</evidence>
<dbReference type="PROSITE" id="PS50202">
    <property type="entry name" value="MSP"/>
    <property type="match status" value="1"/>
</dbReference>
<evidence type="ECO:0000259" key="7">
    <source>
        <dbReference type="PROSITE" id="PS50202"/>
    </source>
</evidence>
<protein>
    <submittedName>
        <fullName evidence="8">Coiled-coil domain containing 108</fullName>
    </submittedName>
</protein>
<dbReference type="EMBL" id="CCKQ01017666">
    <property type="protein sequence ID" value="CDW89566.1"/>
    <property type="molecule type" value="Genomic_DNA"/>
</dbReference>
<evidence type="ECO:0000256" key="4">
    <source>
        <dbReference type="ARBA" id="ARBA00022846"/>
    </source>
</evidence>
<proteinExistence type="predicted"/>
<evidence type="ECO:0000256" key="2">
    <source>
        <dbReference type="ARBA" id="ARBA00004496"/>
    </source>
</evidence>
<keyword evidence="4" id="KW-0282">Flagellum</keyword>
<gene>
    <name evidence="8" type="primary">Contig17514.g18637</name>
    <name evidence="8" type="ORF">STYLEM_18699</name>
</gene>
<dbReference type="InterPro" id="IPR053879">
    <property type="entry name" value="HYDIN_VesB_CFA65-like_Ig"/>
</dbReference>
<dbReference type="Pfam" id="PF15780">
    <property type="entry name" value="ASH"/>
    <property type="match status" value="1"/>
</dbReference>
<dbReference type="InterPro" id="IPR000535">
    <property type="entry name" value="MSP_dom"/>
</dbReference>
<evidence type="ECO:0000256" key="6">
    <source>
        <dbReference type="ARBA" id="ARBA00023273"/>
    </source>
</evidence>
<comment type="subcellular location">
    <subcellularLocation>
        <location evidence="1">Cell projection</location>
        <location evidence="1">Cilium</location>
        <location evidence="1">Flagellum</location>
    </subcellularLocation>
    <subcellularLocation>
        <location evidence="2">Cytoplasm</location>
    </subcellularLocation>
</comment>
<evidence type="ECO:0000313" key="8">
    <source>
        <dbReference type="EMBL" id="CDW89566.1"/>
    </source>
</evidence>
<feature type="domain" description="MSP" evidence="7">
    <location>
        <begin position="562"/>
        <end position="702"/>
    </location>
</feature>
<dbReference type="Pfam" id="PF24507">
    <property type="entry name" value="Ig_CFAP65_4th"/>
    <property type="match status" value="1"/>
</dbReference>
<evidence type="ECO:0000256" key="3">
    <source>
        <dbReference type="ARBA" id="ARBA00022490"/>
    </source>
</evidence>
<keyword evidence="5" id="KW-0969">Cilium</keyword>
<reference evidence="8 9" key="1">
    <citation type="submission" date="2014-06" db="EMBL/GenBank/DDBJ databases">
        <authorList>
            <person name="Swart Estienne"/>
        </authorList>
    </citation>
    <scope>NUCLEOTIDE SEQUENCE [LARGE SCALE GENOMIC DNA]</scope>
    <source>
        <strain evidence="8 9">130c</strain>
    </source>
</reference>
<dbReference type="Gene3D" id="2.60.40.10">
    <property type="entry name" value="Immunoglobulins"/>
    <property type="match status" value="10"/>
</dbReference>
<dbReference type="GO" id="GO:0005737">
    <property type="term" value="C:cytoplasm"/>
    <property type="evidence" value="ECO:0007669"/>
    <property type="project" value="UniProtKB-SubCell"/>
</dbReference>
<dbReference type="OMA" id="QQLKVMV"/>
<evidence type="ECO:0000256" key="5">
    <source>
        <dbReference type="ARBA" id="ARBA00023069"/>
    </source>
</evidence>
<evidence type="ECO:0000256" key="1">
    <source>
        <dbReference type="ARBA" id="ARBA00004230"/>
    </source>
</evidence>
<keyword evidence="3" id="KW-0963">Cytoplasm</keyword>
<dbReference type="InterPro" id="IPR056344">
    <property type="entry name" value="Ig_CFAP65-like_9th"/>
</dbReference>
<sequence>MTLVAECVPSQGIDFGYCGVFQTATRSFTLQNPHANIVKYEILTDNCPFQISPQQGVIMAKSKQDITISFLPEEAKVLIASAVFKFTGSEEGSKVLKLSAIGKYPFLTINQERFDFETLLVGKIASRDVMLKNQSLVPAQFTVEKINDDGKDVSFSIDNYSGIVPPNASFKITVKYVPSIVGVTSCAQYRIKTVGGNELVFSCLGYATGFNVNLSNKSVHFGEVQIGGNTNRLLNIINESDLPTSFQFVTDNKNVYSFSKVEGTVNAKSSTRIIITFNPQQTVNYYERVFCIVRNHSILYVDLIGTCYDILTKPVPLMQRHVDIYRHKVIMGIHNKPRRNNELGEDKLTITGQGTSFEEEIEINLEIPIDDPNPVVLHKEMFLEMQSDNRDLRLRDEFLDFAFTECGRLSEGKIIVLDNKYPFEVNVNWVLLQVQNATNNTIQENPFKISPPQAIIPPNSSFQFMVKFAPNEPDSYFFQIAQCFIQLMNGANNKVKKMALSNSVGAHSQSMAQKTIGKTLLSTLKKTKFEEALNEDLDPPTCLNVRLVGHSFPPGSQPFIPMVKISPSNKVTFPPAGVNESTYQTVQIVNTSDTPVFFKILQDSTKTFRAYPFVGMIQGKSFSLICFEFQPKQARFYNFTAQCMFNHSASNIQSIHLIGHCYAPQLSLGNGGKLFFPPTFTGVSSKQKLSIKNDARIPLEFEWKVPEKYKTEVSFEPAKAYLLPNEETKVVSTFTPLRKKEYILSIPVYATNINDYIKNLIGFYNPGSGHMQKANKTIMNQTKSIKDITVRYDLEIIGAGSDGIISISPKDLDFGTITVGFSKTLSVHVINKSNCNLYIELKMAQKIDEESQKREPELPQMTKILEDCFKFDHPKGLLNAKSKKKVNITFMPTLRFDFDIHLVCLAREKPTKEVQAINTKTQKIQDTVIEKSFIQIHAMGDFPLLRFTDIRNYSVSTPNLWEIYHLTNLNKELLNPLNESEIEFNNSDKTNQSIHDLQKNLKIFTWNFGKVPIKYGPKPRKITLTLKNIGGVRADWCFKMPNDQEIELEPWADPGEPSDEQAFERHILENKIFQIEPRKGALDPGQQMDINVYYYPKEVKIHYLKIFFSILNGKPLIINLSGQTLHRRAQLQLLKDIYHLPPVPIGLEYAVTYPIEVKNLGITKLKYQIDTTTLENLNKQNFGFRVFDIQNPEGTLMANETQYIYTLFRPLEVKDYSLDLPIKISDIEGPSTESYALKLRGVGYHFEDKKPLELPFYEDLPKCRANINENGSMAAFSIEEIDFGELEKGELSRRFVILYNLHPTQKLKFEFYKSGLMCGDNIKLEPMQGELKPNSHQNIKMTLISARFPTHFEGEIQCAIEWETEGDVNKQDLKSVHTNNMGSDSSEFLFLRLRKRSKIVRIKIIQLFQTKMQLGVENRDGESLIENILNEAIHDILEGDEIDRVFEDCFQKPSSLEPYHVNDVDPPNFNDIVTYFYAEETQFQNQHSSKYEEELKLVSNMNDQEIFKKRMFLEKPFVDLLEFMLEDTIFNLMEEATYEEFDLTQAPKIYIRKDAESSKANN</sequence>
<dbReference type="InterPro" id="IPR057470">
    <property type="entry name" value="Ig_CFAP65_7th"/>
</dbReference>
<dbReference type="Pfam" id="PF25248">
    <property type="entry name" value="Ig_CFAP65_8th"/>
    <property type="match status" value="1"/>
</dbReference>
<dbReference type="InterPro" id="IPR057467">
    <property type="entry name" value="Ig_CFAP65_8th"/>
</dbReference>
<keyword evidence="6" id="KW-0966">Cell projection</keyword>
<name>A0A078B5S8_STYLE</name>
<accession>A0A078B5S8</accession>
<dbReference type="InterPro" id="IPR013783">
    <property type="entry name" value="Ig-like_fold"/>
</dbReference>
<dbReference type="InterPro" id="IPR008962">
    <property type="entry name" value="PapD-like_sf"/>
</dbReference>
<dbReference type="Pfam" id="PF24291">
    <property type="entry name" value="Ig_CFAP65"/>
    <property type="match status" value="1"/>
</dbReference>
<dbReference type="InterPro" id="IPR058536">
    <property type="entry name" value="Ig_CFAP65_4th"/>
</dbReference>
<dbReference type="OrthoDB" id="415597at2759"/>
<dbReference type="PANTHER" id="PTHR46127">
    <property type="entry name" value="CILIA- AND FLAGELLA-ASSOCIATED PROTEIN 65"/>
    <property type="match status" value="1"/>
</dbReference>
<dbReference type="InterPro" id="IPR056305">
    <property type="entry name" value="Ig_CFAP65_10th"/>
</dbReference>